<dbReference type="AlphaFoldDB" id="A0A0C3ERN2"/>
<evidence type="ECO:0000313" key="2">
    <source>
        <dbReference type="Proteomes" id="UP000054166"/>
    </source>
</evidence>
<name>A0A0C3ERN2_PILCF</name>
<dbReference type="Proteomes" id="UP000054166">
    <property type="component" value="Unassembled WGS sequence"/>
</dbReference>
<dbReference type="EMBL" id="KN833049">
    <property type="protein sequence ID" value="KIM75220.1"/>
    <property type="molecule type" value="Genomic_DNA"/>
</dbReference>
<dbReference type="HOGENOM" id="CLU_1778196_0_0_1"/>
<sequence length="146" mass="16775">MVPSDTSQATGSSRIHYQECPSDRCLRLRGEAPQGRRFMNYDMCSPEHHSIFYINGVSSRFPPPTPPSFPSLFTPSQNQRLLSSLLSTMVHVSTMRAPKRPYPSFTFVLTHESYPTYAPTFDVAYIRPYKRFKTCRAMDLEDPLMD</sequence>
<dbReference type="InParanoid" id="A0A0C3ERN2"/>
<protein>
    <submittedName>
        <fullName evidence="1">Uncharacterized protein</fullName>
    </submittedName>
</protein>
<proteinExistence type="predicted"/>
<reference evidence="1 2" key="1">
    <citation type="submission" date="2014-04" db="EMBL/GenBank/DDBJ databases">
        <authorList>
            <consortium name="DOE Joint Genome Institute"/>
            <person name="Kuo A."/>
            <person name="Tarkka M."/>
            <person name="Buscot F."/>
            <person name="Kohler A."/>
            <person name="Nagy L.G."/>
            <person name="Floudas D."/>
            <person name="Copeland A."/>
            <person name="Barry K.W."/>
            <person name="Cichocki N."/>
            <person name="Veneault-Fourrey C."/>
            <person name="LaButti K."/>
            <person name="Lindquist E.A."/>
            <person name="Lipzen A."/>
            <person name="Lundell T."/>
            <person name="Morin E."/>
            <person name="Murat C."/>
            <person name="Sun H."/>
            <person name="Tunlid A."/>
            <person name="Henrissat B."/>
            <person name="Grigoriev I.V."/>
            <person name="Hibbett D.S."/>
            <person name="Martin F."/>
            <person name="Nordberg H.P."/>
            <person name="Cantor M.N."/>
            <person name="Hua S.X."/>
        </authorList>
    </citation>
    <scope>NUCLEOTIDE SEQUENCE [LARGE SCALE GENOMIC DNA]</scope>
    <source>
        <strain evidence="1 2">F 1598</strain>
    </source>
</reference>
<evidence type="ECO:0000313" key="1">
    <source>
        <dbReference type="EMBL" id="KIM75220.1"/>
    </source>
</evidence>
<keyword evidence="2" id="KW-1185">Reference proteome</keyword>
<accession>A0A0C3ERN2</accession>
<gene>
    <name evidence="1" type="ORF">PILCRDRAFT_682491</name>
</gene>
<organism evidence="1 2">
    <name type="scientific">Piloderma croceum (strain F 1598)</name>
    <dbReference type="NCBI Taxonomy" id="765440"/>
    <lineage>
        <taxon>Eukaryota</taxon>
        <taxon>Fungi</taxon>
        <taxon>Dikarya</taxon>
        <taxon>Basidiomycota</taxon>
        <taxon>Agaricomycotina</taxon>
        <taxon>Agaricomycetes</taxon>
        <taxon>Agaricomycetidae</taxon>
        <taxon>Atheliales</taxon>
        <taxon>Atheliaceae</taxon>
        <taxon>Piloderma</taxon>
    </lineage>
</organism>
<reference evidence="2" key="2">
    <citation type="submission" date="2015-01" db="EMBL/GenBank/DDBJ databases">
        <title>Evolutionary Origins and Diversification of the Mycorrhizal Mutualists.</title>
        <authorList>
            <consortium name="DOE Joint Genome Institute"/>
            <consortium name="Mycorrhizal Genomics Consortium"/>
            <person name="Kohler A."/>
            <person name="Kuo A."/>
            <person name="Nagy L.G."/>
            <person name="Floudas D."/>
            <person name="Copeland A."/>
            <person name="Barry K.W."/>
            <person name="Cichocki N."/>
            <person name="Veneault-Fourrey C."/>
            <person name="LaButti K."/>
            <person name="Lindquist E.A."/>
            <person name="Lipzen A."/>
            <person name="Lundell T."/>
            <person name="Morin E."/>
            <person name="Murat C."/>
            <person name="Riley R."/>
            <person name="Ohm R."/>
            <person name="Sun H."/>
            <person name="Tunlid A."/>
            <person name="Henrissat B."/>
            <person name="Grigoriev I.V."/>
            <person name="Hibbett D.S."/>
            <person name="Martin F."/>
        </authorList>
    </citation>
    <scope>NUCLEOTIDE SEQUENCE [LARGE SCALE GENOMIC DNA]</scope>
    <source>
        <strain evidence="2">F 1598</strain>
    </source>
</reference>